<gene>
    <name evidence="1" type="ORF">UFOVP257_21</name>
</gene>
<dbReference type="InterPro" id="IPR023366">
    <property type="entry name" value="ATP_synth_asu-like_sf"/>
</dbReference>
<proteinExistence type="predicted"/>
<dbReference type="Gene3D" id="2.40.30.20">
    <property type="match status" value="2"/>
</dbReference>
<name>A0A6J5LHZ7_9CAUD</name>
<dbReference type="EMBL" id="LR796274">
    <property type="protein sequence ID" value="CAB4132933.1"/>
    <property type="molecule type" value="Genomic_DNA"/>
</dbReference>
<accession>A0A6J5LHZ7</accession>
<evidence type="ECO:0000313" key="1">
    <source>
        <dbReference type="EMBL" id="CAB4132933.1"/>
    </source>
</evidence>
<protein>
    <submittedName>
        <fullName evidence="1">Uncharacterized protein</fullName>
    </submittedName>
</protein>
<organism evidence="1">
    <name type="scientific">uncultured Caudovirales phage</name>
    <dbReference type="NCBI Taxonomy" id="2100421"/>
    <lineage>
        <taxon>Viruses</taxon>
        <taxon>Duplodnaviria</taxon>
        <taxon>Heunggongvirae</taxon>
        <taxon>Uroviricota</taxon>
        <taxon>Caudoviricetes</taxon>
        <taxon>Peduoviridae</taxon>
        <taxon>Maltschvirus</taxon>
        <taxon>Maltschvirus maltsch</taxon>
    </lineage>
</organism>
<reference evidence="1" key="1">
    <citation type="submission" date="2020-04" db="EMBL/GenBank/DDBJ databases">
        <authorList>
            <person name="Chiriac C."/>
            <person name="Salcher M."/>
            <person name="Ghai R."/>
            <person name="Kavagutti S V."/>
        </authorList>
    </citation>
    <scope>NUCLEOTIDE SEQUENCE</scope>
</reference>
<sequence>MARKTILETYYTFTPSTKTIVIPRAIPRERLVLITNVSTNQVIFNFSDASLKETSHTIATDATGNTTTTIVLQYNTASMTSTDKLQIIIDEFEESFKPSELYTDPVNKFRVSQPQALIDTDFEYGSQSTKWESLSMINNRPMGYYSVTAPLTVTNISVTNGSRSVTVATTTPPGAGSIVYIQDTLWAAADGVYVVDSSVGGTSFSYTAKVQYTGTSGSILDPVRTNVYVGNFYSNAAIGISSIGFSGNNVNVVTSIPHGLVVGNEIALTGTNQSNANGSWVVATIGNSTSFNSYVTTAPAGAVTGGTLYARPVGQFLHRAFDGGVQFSTFAQSHNQQMIRQTRRYFRYQSGKGIQMSTGTILKPNINVDYLQGFAGNTTVILYTKQIHNVNPGVTIAISGANESAYNGTFTVATVLDPYRLTYTANAIPSATVATGLPVMSVTSWYNAGTRLGMFDNQNGIFFDFDGQTLSTGRRSSTYQISGFANIAIGSNQLTGAVINGVGTNFSKQLQPNDFIVIRGMPYRIVNITSDTSANVTPAYRGLTNANLAIVSKTVDRLYPQNTWNIDRCDGTGPSGFNIDLSRMQMFYMDYSWYGAGFIRWGFRGPTGDIIYCHKIANNNINYEAYMRSGNLPARYETNTFSKTALLATSAGSTDTTLYLSDTTNWPPSGTALIKNASQAEYVNYTGLGATATLSMTVTSGSPILTGTSTTGVVVGQYVQGTGIPYGTTVISISAGASVTLSQPAVFSGTQTIKFSPTLTGVTRGSPGVTQLVTQTANVATVTAANTINVQQGMYVIGTGIPENTFVYSVTTNTSVVLSQAPTSSTTQAMIFAPMAQSPQTWTYSTTAPIAVEAHSPSFAPTISHWGTSVIMDGRYDDDKSLVFTQGMTTLLGVASAGTGQTIALQSFRVAPTVSSGISGTTLGSREIINRMQMVLRQMDVLTNGQFLIQLVLNGQPNVATPAWSSVGGSSLAQYVNHTGNTIVTGGETIFGFYLNTGAGGTNYQATQQDLVLVRDLGTSILSGGQANVQAAIYPDGPDIITVTARNIGSSGANVFARMSWTEAQA</sequence>